<protein>
    <recommendedName>
        <fullName evidence="5">CHORD domain-containing protein</fullName>
    </recommendedName>
</protein>
<keyword evidence="2" id="KW-0677">Repeat</keyword>
<accession>A0AAE0G7S8</accession>
<evidence type="ECO:0000313" key="6">
    <source>
        <dbReference type="EMBL" id="KAK3272895.1"/>
    </source>
</evidence>
<evidence type="ECO:0000313" key="7">
    <source>
        <dbReference type="Proteomes" id="UP001190700"/>
    </source>
</evidence>
<dbReference type="PANTHER" id="PTHR47895">
    <property type="entry name" value="CYSTEINE AND HISTIDINE-RICH DOMAIN-CONTAINING PROTEIN RAR1"/>
    <property type="match status" value="1"/>
</dbReference>
<evidence type="ECO:0000256" key="2">
    <source>
        <dbReference type="ARBA" id="ARBA00022737"/>
    </source>
</evidence>
<dbReference type="InterPro" id="IPR043316">
    <property type="entry name" value="RAR1"/>
</dbReference>
<feature type="region of interest" description="Disordered" evidence="4">
    <location>
        <begin position="65"/>
        <end position="86"/>
    </location>
</feature>
<organism evidence="6 7">
    <name type="scientific">Cymbomonas tetramitiformis</name>
    <dbReference type="NCBI Taxonomy" id="36881"/>
    <lineage>
        <taxon>Eukaryota</taxon>
        <taxon>Viridiplantae</taxon>
        <taxon>Chlorophyta</taxon>
        <taxon>Pyramimonadophyceae</taxon>
        <taxon>Pyramimonadales</taxon>
        <taxon>Pyramimonadaceae</taxon>
        <taxon>Cymbomonas</taxon>
    </lineage>
</organism>
<evidence type="ECO:0000256" key="1">
    <source>
        <dbReference type="ARBA" id="ARBA00022723"/>
    </source>
</evidence>
<dbReference type="InterPro" id="IPR007051">
    <property type="entry name" value="CHORD_dom"/>
</dbReference>
<keyword evidence="3" id="KW-0862">Zinc</keyword>
<evidence type="ECO:0000256" key="3">
    <source>
        <dbReference type="ARBA" id="ARBA00022833"/>
    </source>
</evidence>
<dbReference type="Pfam" id="PF04968">
    <property type="entry name" value="CHORD"/>
    <property type="match status" value="2"/>
</dbReference>
<dbReference type="GO" id="GO:0046872">
    <property type="term" value="F:metal ion binding"/>
    <property type="evidence" value="ECO:0007669"/>
    <property type="project" value="UniProtKB-KW"/>
</dbReference>
<dbReference type="Proteomes" id="UP001190700">
    <property type="component" value="Unassembled WGS sequence"/>
</dbReference>
<dbReference type="EMBL" id="LGRX02008736">
    <property type="protein sequence ID" value="KAK3272895.1"/>
    <property type="molecule type" value="Genomic_DNA"/>
</dbReference>
<proteinExistence type="predicted"/>
<dbReference type="Gene3D" id="4.10.1130.20">
    <property type="match status" value="2"/>
</dbReference>
<keyword evidence="1" id="KW-0479">Metal-binding</keyword>
<evidence type="ECO:0000259" key="5">
    <source>
        <dbReference type="PROSITE" id="PS51401"/>
    </source>
</evidence>
<feature type="domain" description="CHORD" evidence="5">
    <location>
        <begin position="91"/>
        <end position="150"/>
    </location>
</feature>
<feature type="region of interest" description="Disordered" evidence="4">
    <location>
        <begin position="149"/>
        <end position="180"/>
    </location>
</feature>
<sequence>MKATIDDQKTIRQLSIEFATKYNKKFAENSISNLQAFTERKKRIPLDAIASQVLQSGTDVFFELSSDTPSSKGATRTTSEVTPKSTQGVQCQRTGCDAFFDPNSNPAGGCQYHPGLPVFHDGVKEWSCCKQQSWDFSLFLGIPGCARDRHTTEKPPQPVQSEKPQSSIPSPIPLRPEASAAPGTCARCRDGYYCSEHSATVVASPSKTVPKVTPKPVDPTSEQICRNKGCGNKFREVDNNDTACKFHPGPPIFHERKKGWGCCNVFSHDFDEFLATPPCTVGKHNPNET</sequence>
<dbReference type="PROSITE" id="PS51401">
    <property type="entry name" value="CHORD"/>
    <property type="match status" value="2"/>
</dbReference>
<dbReference type="AlphaFoldDB" id="A0AAE0G7S8"/>
<gene>
    <name evidence="6" type="ORF">CYMTET_18836</name>
</gene>
<evidence type="ECO:0000256" key="4">
    <source>
        <dbReference type="SAM" id="MobiDB-lite"/>
    </source>
</evidence>
<feature type="domain" description="CHORD" evidence="5">
    <location>
        <begin position="225"/>
        <end position="284"/>
    </location>
</feature>
<reference evidence="6 7" key="1">
    <citation type="journal article" date="2015" name="Genome Biol. Evol.">
        <title>Comparative Genomics of a Bacterivorous Green Alga Reveals Evolutionary Causalities and Consequences of Phago-Mixotrophic Mode of Nutrition.</title>
        <authorList>
            <person name="Burns J.A."/>
            <person name="Paasch A."/>
            <person name="Narechania A."/>
            <person name="Kim E."/>
        </authorList>
    </citation>
    <scope>NUCLEOTIDE SEQUENCE [LARGE SCALE GENOMIC DNA]</scope>
    <source>
        <strain evidence="6 7">PLY_AMNH</strain>
    </source>
</reference>
<feature type="compositionally biased region" description="Polar residues" evidence="4">
    <location>
        <begin position="159"/>
        <end position="169"/>
    </location>
</feature>
<dbReference type="PANTHER" id="PTHR47895:SF2">
    <property type="entry name" value="CYSTEINE AND HISTIDINE-RICH DOMAIN-CONTAINING PROTEIN RAR1"/>
    <property type="match status" value="1"/>
</dbReference>
<name>A0AAE0G7S8_9CHLO</name>
<comment type="caution">
    <text evidence="6">The sequence shown here is derived from an EMBL/GenBank/DDBJ whole genome shotgun (WGS) entry which is preliminary data.</text>
</comment>
<keyword evidence="7" id="KW-1185">Reference proteome</keyword>